<name>A0A1Z4C4Q3_9GAMM</name>
<evidence type="ECO:0000313" key="2">
    <source>
        <dbReference type="EMBL" id="ASF48485.1"/>
    </source>
</evidence>
<dbReference type="Gene3D" id="3.60.130.10">
    <property type="entry name" value="Clavaminate synthase-like"/>
    <property type="match status" value="1"/>
</dbReference>
<protein>
    <recommendedName>
        <fullName evidence="4">TauD/TfdA-like domain-containing protein</fullName>
    </recommendedName>
</protein>
<proteinExistence type="predicted"/>
<dbReference type="OrthoDB" id="480112at2"/>
<evidence type="ECO:0000256" key="1">
    <source>
        <dbReference type="ARBA" id="ARBA00023002"/>
    </source>
</evidence>
<dbReference type="AlphaFoldDB" id="A0A1Z4C4Q3"/>
<reference evidence="2 3" key="1">
    <citation type="submission" date="2017-06" db="EMBL/GenBank/DDBJ databases">
        <title>Genome Sequencing of the methanotroph Methylovulum psychrotolerants str. HV10-M2 isolated from a high-altitude environment.</title>
        <authorList>
            <person name="Mateos-Rivera A."/>
        </authorList>
    </citation>
    <scope>NUCLEOTIDE SEQUENCE [LARGE SCALE GENOMIC DNA]</scope>
    <source>
        <strain evidence="2 3">HV10_M2</strain>
    </source>
</reference>
<dbReference type="Proteomes" id="UP000197019">
    <property type="component" value="Chromosome"/>
</dbReference>
<evidence type="ECO:0000313" key="3">
    <source>
        <dbReference type="Proteomes" id="UP000197019"/>
    </source>
</evidence>
<gene>
    <name evidence="2" type="ORF">CEK71_21840</name>
</gene>
<dbReference type="EMBL" id="CP022129">
    <property type="protein sequence ID" value="ASF48485.1"/>
    <property type="molecule type" value="Genomic_DNA"/>
</dbReference>
<evidence type="ECO:0008006" key="4">
    <source>
        <dbReference type="Google" id="ProtNLM"/>
    </source>
</evidence>
<dbReference type="KEGG" id="mpsy:CEK71_21840"/>
<dbReference type="RefSeq" id="WP_088621347.1">
    <property type="nucleotide sequence ID" value="NZ_CP022129.1"/>
</dbReference>
<dbReference type="SUPFAM" id="SSF51197">
    <property type="entry name" value="Clavaminate synthase-like"/>
    <property type="match status" value="1"/>
</dbReference>
<keyword evidence="1" id="KW-0560">Oxidoreductase</keyword>
<organism evidence="2 3">
    <name type="scientific">Methylovulum psychrotolerans</name>
    <dbReference type="NCBI Taxonomy" id="1704499"/>
    <lineage>
        <taxon>Bacteria</taxon>
        <taxon>Pseudomonadati</taxon>
        <taxon>Pseudomonadota</taxon>
        <taxon>Gammaproteobacteria</taxon>
        <taxon>Methylococcales</taxon>
        <taxon>Methylococcaceae</taxon>
        <taxon>Methylovulum</taxon>
    </lineage>
</organism>
<sequence>MYNPAFNYKPLFPQAFRVCTDENGVVFVTFSDDFKGRLEETFTYLGYIAHDENSHIAYLRSKLLALIGPWESEYLFDLASGRRGKGVVVFDNLPFEPIIWSPALGMPPHSAKATSLSEHLLLAISTFFGEAYGVAKEGNRLVNDLIPSKEDLDKLTGNGSRMPLGLHTENAALRFAKPGFDWSPKGLLLGEVSEQKVGRPKTMVSIASKACALLPNQAVTILRRPCSRLGLPIRQRTGETKKSAIGPVPIILGADGKEEVIAAFYGDMMRPINAKALWAVGLLNEKLDEVAFGIPIVPGRIVYLANGRVLHGRSDFNPIFDENGRAQRWIQRVFVCARLDAFNGCRALTDRVFDVML</sequence>
<keyword evidence="3" id="KW-1185">Reference proteome</keyword>
<accession>A0A1Z4C4Q3</accession>
<dbReference type="InterPro" id="IPR042098">
    <property type="entry name" value="TauD-like_sf"/>
</dbReference>
<dbReference type="GO" id="GO:0016706">
    <property type="term" value="F:2-oxoglutarate-dependent dioxygenase activity"/>
    <property type="evidence" value="ECO:0007669"/>
    <property type="project" value="UniProtKB-ARBA"/>
</dbReference>